<dbReference type="InterPro" id="IPR001163">
    <property type="entry name" value="Sm_dom_euk/arc"/>
</dbReference>
<proteinExistence type="predicted"/>
<dbReference type="InterPro" id="IPR050914">
    <property type="entry name" value="snRNP_SmB/NAA38-like"/>
</dbReference>
<dbReference type="OrthoDB" id="368909at2759"/>
<feature type="domain" description="Sm" evidence="2">
    <location>
        <begin position="23"/>
        <end position="95"/>
    </location>
</feature>
<reference evidence="3" key="1">
    <citation type="submission" date="2019-01" db="EMBL/GenBank/DDBJ databases">
        <title>Draft genome sequences of three monokaryotic isolates of the white-rot basidiomycete fungus Dichomitus squalens.</title>
        <authorList>
            <consortium name="DOE Joint Genome Institute"/>
            <person name="Lopez S.C."/>
            <person name="Andreopoulos B."/>
            <person name="Pangilinan J."/>
            <person name="Lipzen A."/>
            <person name="Riley R."/>
            <person name="Ahrendt S."/>
            <person name="Ng V."/>
            <person name="Barry K."/>
            <person name="Daum C."/>
            <person name="Grigoriev I.V."/>
            <person name="Hilden K.S."/>
            <person name="Makela M.R."/>
            <person name="de Vries R.P."/>
        </authorList>
    </citation>
    <scope>NUCLEOTIDE SEQUENCE [LARGE SCALE GENOMIC DNA]</scope>
    <source>
        <strain evidence="3">OM18370.1</strain>
    </source>
</reference>
<dbReference type="GO" id="GO:0031417">
    <property type="term" value="C:NatC complex"/>
    <property type="evidence" value="ECO:0007669"/>
    <property type="project" value="InterPro"/>
</dbReference>
<evidence type="ECO:0000259" key="2">
    <source>
        <dbReference type="SMART" id="SM00651"/>
    </source>
</evidence>
<sequence>MSSPPIATAMPPTRSTPPTENVERLQALLRKTLRVSVTDGRVFLGTFAGTDKQLNILLINTDEYRLGPDAGSDGLDGRYVGQVMIPWRLVVRVETNAEGEHTRSSSYRDSDEDSIQIGFPTEQHACWGSGRIIHLHPEDLP</sequence>
<dbReference type="EMBL" id="ML143403">
    <property type="protein sequence ID" value="TBU30819.1"/>
    <property type="molecule type" value="Genomic_DNA"/>
</dbReference>
<feature type="region of interest" description="Disordered" evidence="1">
    <location>
        <begin position="1"/>
        <end position="21"/>
    </location>
</feature>
<dbReference type="Gene3D" id="2.30.30.100">
    <property type="match status" value="1"/>
</dbReference>
<dbReference type="InterPro" id="IPR010920">
    <property type="entry name" value="LSM_dom_sf"/>
</dbReference>
<evidence type="ECO:0000256" key="1">
    <source>
        <dbReference type="SAM" id="MobiDB-lite"/>
    </source>
</evidence>
<dbReference type="InterPro" id="IPR034110">
    <property type="entry name" value="LSMD1_Sm"/>
</dbReference>
<dbReference type="PANTHER" id="PTHR10701">
    <property type="entry name" value="SMALL NUCLEAR RIBONUCLEOPROTEIN-ASSOCIATED PROTEIN B AND N"/>
    <property type="match status" value="1"/>
</dbReference>
<gene>
    <name evidence="3" type="ORF">BD311DRAFT_173848</name>
</gene>
<dbReference type="PANTHER" id="PTHR10701:SF5">
    <property type="entry name" value="N-ALPHA-ACETYLTRANSFERASE 38, NATC AUXILIARY SUBUNIT"/>
    <property type="match status" value="1"/>
</dbReference>
<name>A0A4Q9MSP0_9APHY</name>
<evidence type="ECO:0000313" key="3">
    <source>
        <dbReference type="EMBL" id="TBU30819.1"/>
    </source>
</evidence>
<dbReference type="AlphaFoldDB" id="A0A4Q9MSP0"/>
<dbReference type="SUPFAM" id="SSF50182">
    <property type="entry name" value="Sm-like ribonucleoproteins"/>
    <property type="match status" value="1"/>
</dbReference>
<dbReference type="CDD" id="cd06168">
    <property type="entry name" value="LSMD1"/>
    <property type="match status" value="1"/>
</dbReference>
<dbReference type="Proteomes" id="UP000292957">
    <property type="component" value="Unassembled WGS sequence"/>
</dbReference>
<dbReference type="Pfam" id="PF01423">
    <property type="entry name" value="LSM"/>
    <property type="match status" value="1"/>
</dbReference>
<organism evidence="3">
    <name type="scientific">Dichomitus squalens</name>
    <dbReference type="NCBI Taxonomy" id="114155"/>
    <lineage>
        <taxon>Eukaryota</taxon>
        <taxon>Fungi</taxon>
        <taxon>Dikarya</taxon>
        <taxon>Basidiomycota</taxon>
        <taxon>Agaricomycotina</taxon>
        <taxon>Agaricomycetes</taxon>
        <taxon>Polyporales</taxon>
        <taxon>Polyporaceae</taxon>
        <taxon>Dichomitus</taxon>
    </lineage>
</organism>
<protein>
    <recommendedName>
        <fullName evidence="2">Sm domain-containing protein</fullName>
    </recommendedName>
</protein>
<accession>A0A4Q9MSP0</accession>
<dbReference type="SMART" id="SM00651">
    <property type="entry name" value="Sm"/>
    <property type="match status" value="1"/>
</dbReference>